<name>A0A1F5UVP1_FRAXR</name>
<dbReference type="PANTHER" id="PTHR47163">
    <property type="entry name" value="DDE_TNP_IS1595 DOMAIN-CONTAINING PROTEIN"/>
    <property type="match status" value="1"/>
</dbReference>
<evidence type="ECO:0000259" key="1">
    <source>
        <dbReference type="SMART" id="SM01126"/>
    </source>
</evidence>
<dbReference type="Pfam" id="PF12762">
    <property type="entry name" value="DDE_Tnp_IS1595"/>
    <property type="match status" value="1"/>
</dbReference>
<protein>
    <recommendedName>
        <fullName evidence="1">ISXO2-like transposase domain-containing protein</fullName>
    </recommendedName>
</protein>
<dbReference type="Proteomes" id="UP000179157">
    <property type="component" value="Unassembled WGS sequence"/>
</dbReference>
<evidence type="ECO:0000313" key="2">
    <source>
        <dbReference type="EMBL" id="OGF55224.1"/>
    </source>
</evidence>
<feature type="domain" description="ISXO2-like transposase" evidence="1">
    <location>
        <begin position="48"/>
        <end position="186"/>
    </location>
</feature>
<dbReference type="NCBIfam" id="NF033547">
    <property type="entry name" value="transpos_IS1595"/>
    <property type="match status" value="1"/>
</dbReference>
<dbReference type="EMBL" id="MFGX01000061">
    <property type="protein sequence ID" value="OGF55224.1"/>
    <property type="molecule type" value="Genomic_DNA"/>
</dbReference>
<proteinExistence type="predicted"/>
<reference evidence="2 3" key="1">
    <citation type="journal article" date="2016" name="Nat. Commun.">
        <title>Thousands of microbial genomes shed light on interconnected biogeochemical processes in an aquifer system.</title>
        <authorList>
            <person name="Anantharaman K."/>
            <person name="Brown C.T."/>
            <person name="Hug L.A."/>
            <person name="Sharon I."/>
            <person name="Castelle C.J."/>
            <person name="Probst A.J."/>
            <person name="Thomas B.C."/>
            <person name="Singh A."/>
            <person name="Wilkins M.J."/>
            <person name="Karaoz U."/>
            <person name="Brodie E.L."/>
            <person name="Williams K.H."/>
            <person name="Hubbard S.S."/>
            <person name="Banfield J.F."/>
        </authorList>
    </citation>
    <scope>NUCLEOTIDE SEQUENCE [LARGE SCALE GENOMIC DNA]</scope>
    <source>
        <strain evidence="3">RBG_16_55_9</strain>
    </source>
</reference>
<sequence length="207" mass="24657">MLYLFVLGVPAYRVRWYVPINLTTVERTFRLFRQALYDRAAQKLEALRLSGELELDEAMFGGHRKGKRGWGAHGKHIVFGIYQRALQVVTFPVPDRQWQTLHPLIERHTERGSVYYTDEFQGYVALELRGKHERVTHKRDEYVRAGVHLNGIEGFWSFAKTWLYHYRGVPREYFPLYLKESEFRFNHRHEDLFPLLARSLVQLVPDH</sequence>
<dbReference type="InterPro" id="IPR053164">
    <property type="entry name" value="IS1016-like_transposase"/>
</dbReference>
<dbReference type="AlphaFoldDB" id="A0A1F5UVP1"/>
<dbReference type="InterPro" id="IPR024445">
    <property type="entry name" value="Tnp_ISXO2-like"/>
</dbReference>
<comment type="caution">
    <text evidence="2">The sequence shown here is derived from an EMBL/GenBank/DDBJ whole genome shotgun (WGS) entry which is preliminary data.</text>
</comment>
<organism evidence="2 3">
    <name type="scientific">Fraserbacteria sp. (strain RBG_16_55_9)</name>
    <dbReference type="NCBI Taxonomy" id="1817864"/>
    <lineage>
        <taxon>Bacteria</taxon>
        <taxon>Candidatus Fraseribacteriota</taxon>
    </lineage>
</organism>
<dbReference type="SMART" id="SM01126">
    <property type="entry name" value="DDE_Tnp_IS1595"/>
    <property type="match status" value="1"/>
</dbReference>
<accession>A0A1F5UVP1</accession>
<evidence type="ECO:0000313" key="3">
    <source>
        <dbReference type="Proteomes" id="UP000179157"/>
    </source>
</evidence>
<gene>
    <name evidence="2" type="ORF">A2Z21_03140</name>
</gene>
<dbReference type="PANTHER" id="PTHR47163:SF2">
    <property type="entry name" value="SI:DKEY-17M8.2"/>
    <property type="match status" value="1"/>
</dbReference>